<sequence length="654" mass="76066">MSPWQRLAIQPTTDLRSIKKAYAKQLKLIDQEIQPDEFIALRAALEHALFEAENNLVEDEDNDLFSENEILEQERQQSDLSEFSTNEASSLANQYQNLKQNIETENIHFDLRLALHDFNTLLESCQTNELKLHYSGQINNLLVQHQLDDFLYIFEGLHNQPADFDQQLLNDSLTITDDADENSVENDDAEYTLQQQPSPLDTVVQALWNHDVSDQIFHQYQDLLNHQYDLTLEEQLQIKDQLTYPLSELEMDIFNPNYSRFLALWHDHYPDELDLYDQSYYSHTLQEKIQHYLKHHHFLEKLPHHQRDIIQKFSGKQKFQPLAVLNLQKTMSDAYSDGNTLTHLDQFNLVNTDQNANYLFLKSINQWHKFIWGSILLAISTTLLIKPIFVDSTFVLLSIFFLSLFLFFVFIQAPLQAICASHENQENNLIQYSKYWFISGFALIWLTPLLLPIAHTILSYIWLVGSIFLIGCLQLTAAPYANRFYQSCQNKMDYFVITTGVLVLFLGIVALYYLTGEPVYPWLIVYSLMPMSMILFPESFQELFYSFGYRKSDKQLNYQQVIIKSIVVIAIRLGIFIAAAVYLSSKASQPYLYLATFSFACIGITAIPSRYLSSILKYLSYVILIIATLKSLIFAGILVYYLFKSRKQSRSQHA</sequence>
<feature type="transmembrane region" description="Helical" evidence="2">
    <location>
        <begin position="520"/>
        <end position="540"/>
    </location>
</feature>
<evidence type="ECO:0000313" key="4">
    <source>
        <dbReference type="Proteomes" id="UP000245974"/>
    </source>
</evidence>
<dbReference type="InParanoid" id="A0A2U3MVX1"/>
<dbReference type="Proteomes" id="UP000245974">
    <property type="component" value="Unassembled WGS sequence"/>
</dbReference>
<feature type="transmembrane region" description="Helical" evidence="2">
    <location>
        <begin position="590"/>
        <end position="607"/>
    </location>
</feature>
<dbReference type="OrthoDB" id="9816462at2"/>
<evidence type="ECO:0000313" key="3">
    <source>
        <dbReference type="EMBL" id="SPL69525.1"/>
    </source>
</evidence>
<gene>
    <name evidence="3" type="ORF">KPC_0703</name>
</gene>
<keyword evidence="4" id="KW-1185">Reference proteome</keyword>
<reference evidence="4" key="1">
    <citation type="submission" date="2018-03" db="EMBL/GenBank/DDBJ databases">
        <authorList>
            <person name="Blom J."/>
        </authorList>
    </citation>
    <scope>NUCLEOTIDE SEQUENCE [LARGE SCALE GENOMIC DNA]</scope>
    <source>
        <strain evidence="4">KPC-SM-21</strain>
    </source>
</reference>
<proteinExistence type="predicted"/>
<dbReference type="AlphaFoldDB" id="A0A2U3MVX1"/>
<dbReference type="RefSeq" id="WP_121973050.1">
    <property type="nucleotide sequence ID" value="NZ_OOGT01000020.1"/>
</dbReference>
<keyword evidence="2" id="KW-0812">Transmembrane</keyword>
<keyword evidence="2" id="KW-0472">Membrane</keyword>
<feature type="transmembrane region" description="Helical" evidence="2">
    <location>
        <begin position="435"/>
        <end position="454"/>
    </location>
</feature>
<feature type="transmembrane region" description="Helical" evidence="2">
    <location>
        <begin position="460"/>
        <end position="482"/>
    </location>
</feature>
<dbReference type="EMBL" id="OOGT01000020">
    <property type="protein sequence ID" value="SPL69525.1"/>
    <property type="molecule type" value="Genomic_DNA"/>
</dbReference>
<evidence type="ECO:0008006" key="5">
    <source>
        <dbReference type="Google" id="ProtNLM"/>
    </source>
</evidence>
<feature type="transmembrane region" description="Helical" evidence="2">
    <location>
        <begin position="395"/>
        <end position="415"/>
    </location>
</feature>
<name>A0A2U3MVX1_9GAMM</name>
<feature type="transmembrane region" description="Helical" evidence="2">
    <location>
        <begin position="370"/>
        <end position="389"/>
    </location>
</feature>
<keyword evidence="1" id="KW-0175">Coiled coil</keyword>
<organism evidence="3 4">
    <name type="scientific">Acinetobacter stercoris</name>
    <dbReference type="NCBI Taxonomy" id="2126983"/>
    <lineage>
        <taxon>Bacteria</taxon>
        <taxon>Pseudomonadati</taxon>
        <taxon>Pseudomonadota</taxon>
        <taxon>Gammaproteobacteria</taxon>
        <taxon>Moraxellales</taxon>
        <taxon>Moraxellaceae</taxon>
        <taxon>Acinetobacter</taxon>
    </lineage>
</organism>
<feature type="transmembrane region" description="Helical" evidence="2">
    <location>
        <begin position="561"/>
        <end position="584"/>
    </location>
</feature>
<accession>A0A2U3MVX1</accession>
<feature type="transmembrane region" description="Helical" evidence="2">
    <location>
        <begin position="619"/>
        <end position="643"/>
    </location>
</feature>
<evidence type="ECO:0000256" key="1">
    <source>
        <dbReference type="SAM" id="Coils"/>
    </source>
</evidence>
<protein>
    <recommendedName>
        <fullName evidence="5">Molecular chaperone DnaJ</fullName>
    </recommendedName>
</protein>
<feature type="coiled-coil region" evidence="1">
    <location>
        <begin position="42"/>
        <end position="108"/>
    </location>
</feature>
<feature type="transmembrane region" description="Helical" evidence="2">
    <location>
        <begin position="494"/>
        <end position="514"/>
    </location>
</feature>
<keyword evidence="2" id="KW-1133">Transmembrane helix</keyword>
<evidence type="ECO:0000256" key="2">
    <source>
        <dbReference type="SAM" id="Phobius"/>
    </source>
</evidence>